<dbReference type="EC" id="2.7.7.65" evidence="1"/>
<evidence type="ECO:0000259" key="4">
    <source>
        <dbReference type="PROSITE" id="PS50887"/>
    </source>
</evidence>
<dbReference type="InterPro" id="IPR043128">
    <property type="entry name" value="Rev_trsase/Diguanyl_cyclase"/>
</dbReference>
<feature type="domain" description="GGDEF" evidence="4">
    <location>
        <begin position="243"/>
        <end position="374"/>
    </location>
</feature>
<protein>
    <recommendedName>
        <fullName evidence="1">diguanylate cyclase</fullName>
        <ecNumber evidence="1">2.7.7.65</ecNumber>
    </recommendedName>
</protein>
<dbReference type="NCBIfam" id="TIGR00254">
    <property type="entry name" value="GGDEF"/>
    <property type="match status" value="1"/>
</dbReference>
<dbReference type="GO" id="GO:0052621">
    <property type="term" value="F:diguanylate cyclase activity"/>
    <property type="evidence" value="ECO:0007669"/>
    <property type="project" value="UniProtKB-EC"/>
</dbReference>
<feature type="transmembrane region" description="Helical" evidence="3">
    <location>
        <begin position="182"/>
        <end position="211"/>
    </location>
</feature>
<feature type="transmembrane region" description="Helical" evidence="3">
    <location>
        <begin position="54"/>
        <end position="73"/>
    </location>
</feature>
<dbReference type="SUPFAM" id="SSF55073">
    <property type="entry name" value="Nucleotide cyclase"/>
    <property type="match status" value="1"/>
</dbReference>
<dbReference type="InterPro" id="IPR050469">
    <property type="entry name" value="Diguanylate_Cyclase"/>
</dbReference>
<feature type="transmembrane region" description="Helical" evidence="3">
    <location>
        <begin position="112"/>
        <end position="132"/>
    </location>
</feature>
<dbReference type="CDD" id="cd01949">
    <property type="entry name" value="GGDEF"/>
    <property type="match status" value="1"/>
</dbReference>
<dbReference type="Gene3D" id="3.30.70.270">
    <property type="match status" value="1"/>
</dbReference>
<reference evidence="5 6" key="1">
    <citation type="submission" date="2020-08" db="EMBL/GenBank/DDBJ databases">
        <title>Genomic Encyclopedia of Type Strains, Phase IV (KMG-IV): sequencing the most valuable type-strain genomes for metagenomic binning, comparative biology and taxonomic classification.</title>
        <authorList>
            <person name="Goeker M."/>
        </authorList>
    </citation>
    <scope>NUCLEOTIDE SEQUENCE [LARGE SCALE GENOMIC DNA]</scope>
    <source>
        <strain evidence="5 6">DSM 7051</strain>
    </source>
</reference>
<evidence type="ECO:0000256" key="1">
    <source>
        <dbReference type="ARBA" id="ARBA00012528"/>
    </source>
</evidence>
<name>A0A7X0KJ02_9HYPH</name>
<keyword evidence="3" id="KW-0812">Transmembrane</keyword>
<dbReference type="PROSITE" id="PS50887">
    <property type="entry name" value="GGDEF"/>
    <property type="match status" value="1"/>
</dbReference>
<feature type="transmembrane region" description="Helical" evidence="3">
    <location>
        <begin position="6"/>
        <end position="22"/>
    </location>
</feature>
<gene>
    <name evidence="5" type="ORF">GGR00_000684</name>
</gene>
<dbReference type="Proteomes" id="UP000536262">
    <property type="component" value="Unassembled WGS sequence"/>
</dbReference>
<sequence length="380" mass="41468">MKLIPSALLLLFAATFFCVWLLERRRRHLLFFSLAFAAVGSATIVQFALWPPDIGYNTIVSAMLYAAGPLLLVEGALARSSRSMPAALHAAWFAAIVGLLCYFYFVDNNLQVRVYALNIGMGSIILSGAWKLRDLMRGNVVDRAMVWLFLGLGLTFFARVLLDGNSVPTDDVDAFFESKFWIWAQFSMSLIGAALGLGLLVVACADIVLALKSERDTDPLTGLLNRRGLQGREARLLSASRGKPLGVVACDIDRFKDINDRFGHAAGDLVLATFAGIMRKRLRAGDVAARTGGEEFIMVLNCSLDQAYSLTEKLRREIAIAHFSGLPQDFAVTCSFGIAKAHPGEGLWDVIGRADKILYAAKRAGRNRTFAEGLQLPSAA</sequence>
<feature type="transmembrane region" description="Helical" evidence="3">
    <location>
        <begin position="29"/>
        <end position="48"/>
    </location>
</feature>
<accession>A0A7X0KJ02</accession>
<evidence type="ECO:0000313" key="6">
    <source>
        <dbReference type="Proteomes" id="UP000536262"/>
    </source>
</evidence>
<evidence type="ECO:0000256" key="3">
    <source>
        <dbReference type="SAM" id="Phobius"/>
    </source>
</evidence>
<dbReference type="EMBL" id="JACHOU010000001">
    <property type="protein sequence ID" value="MBB6352932.1"/>
    <property type="molecule type" value="Genomic_DNA"/>
</dbReference>
<dbReference type="FunFam" id="3.30.70.270:FF:000001">
    <property type="entry name" value="Diguanylate cyclase domain protein"/>
    <property type="match status" value="1"/>
</dbReference>
<dbReference type="SMART" id="SM00267">
    <property type="entry name" value="GGDEF"/>
    <property type="match status" value="1"/>
</dbReference>
<dbReference type="PANTHER" id="PTHR45138:SF9">
    <property type="entry name" value="DIGUANYLATE CYCLASE DGCM-RELATED"/>
    <property type="match status" value="1"/>
</dbReference>
<dbReference type="AlphaFoldDB" id="A0A7X0KJ02"/>
<proteinExistence type="predicted"/>
<keyword evidence="3" id="KW-0472">Membrane</keyword>
<dbReference type="PANTHER" id="PTHR45138">
    <property type="entry name" value="REGULATORY COMPONENTS OF SENSORY TRANSDUCTION SYSTEM"/>
    <property type="match status" value="1"/>
</dbReference>
<dbReference type="InterPro" id="IPR000160">
    <property type="entry name" value="GGDEF_dom"/>
</dbReference>
<keyword evidence="6" id="KW-1185">Reference proteome</keyword>
<feature type="transmembrane region" description="Helical" evidence="3">
    <location>
        <begin position="85"/>
        <end position="106"/>
    </location>
</feature>
<dbReference type="Pfam" id="PF00990">
    <property type="entry name" value="GGDEF"/>
    <property type="match status" value="1"/>
</dbReference>
<evidence type="ECO:0000313" key="5">
    <source>
        <dbReference type="EMBL" id="MBB6352932.1"/>
    </source>
</evidence>
<organism evidence="5 6">
    <name type="scientific">Aminobacter aganoensis</name>
    <dbReference type="NCBI Taxonomy" id="83264"/>
    <lineage>
        <taxon>Bacteria</taxon>
        <taxon>Pseudomonadati</taxon>
        <taxon>Pseudomonadota</taxon>
        <taxon>Alphaproteobacteria</taxon>
        <taxon>Hyphomicrobiales</taxon>
        <taxon>Phyllobacteriaceae</taxon>
        <taxon>Aminobacter</taxon>
    </lineage>
</organism>
<comment type="caution">
    <text evidence="5">The sequence shown here is derived from an EMBL/GenBank/DDBJ whole genome shotgun (WGS) entry which is preliminary data.</text>
</comment>
<dbReference type="RefSeq" id="WP_184697889.1">
    <property type="nucleotide sequence ID" value="NZ_BAABEG010000001.1"/>
</dbReference>
<comment type="catalytic activity">
    <reaction evidence="2">
        <text>2 GTP = 3',3'-c-di-GMP + 2 diphosphate</text>
        <dbReference type="Rhea" id="RHEA:24898"/>
        <dbReference type="ChEBI" id="CHEBI:33019"/>
        <dbReference type="ChEBI" id="CHEBI:37565"/>
        <dbReference type="ChEBI" id="CHEBI:58805"/>
        <dbReference type="EC" id="2.7.7.65"/>
    </reaction>
</comment>
<dbReference type="InterPro" id="IPR029787">
    <property type="entry name" value="Nucleotide_cyclase"/>
</dbReference>
<keyword evidence="3" id="KW-1133">Transmembrane helix</keyword>
<evidence type="ECO:0000256" key="2">
    <source>
        <dbReference type="ARBA" id="ARBA00034247"/>
    </source>
</evidence>
<feature type="transmembrane region" description="Helical" evidence="3">
    <location>
        <begin position="144"/>
        <end position="162"/>
    </location>
</feature>